<proteinExistence type="predicted"/>
<reference evidence="1 2" key="1">
    <citation type="journal article" date="2019" name="Commun. Biol.">
        <title>The bagworm genome reveals a unique fibroin gene that provides high tensile strength.</title>
        <authorList>
            <person name="Kono N."/>
            <person name="Nakamura H."/>
            <person name="Ohtoshi R."/>
            <person name="Tomita M."/>
            <person name="Numata K."/>
            <person name="Arakawa K."/>
        </authorList>
    </citation>
    <scope>NUCLEOTIDE SEQUENCE [LARGE SCALE GENOMIC DNA]</scope>
</reference>
<keyword evidence="2" id="KW-1185">Reference proteome</keyword>
<accession>A0A4C1WYV9</accession>
<sequence>MRKFTCVSDQSEYLHAEAARFPGELFKKLLQFLSIHNGLYDLKIRTDGQNYKGSFWFLHKEPKKELHREIFVPTCLLFMRFLKGKQACTLSGSRESPPPIEPATQQASLAAGKPSVGIICEVVSVKIVYVGRRPAPRRVRIAIVLSCISPLSSVRTW</sequence>
<protein>
    <submittedName>
        <fullName evidence="1">Uncharacterized protein</fullName>
    </submittedName>
</protein>
<gene>
    <name evidence="1" type="ORF">EVAR_12336_1</name>
</gene>
<name>A0A4C1WYV9_EUMVA</name>
<evidence type="ECO:0000313" key="2">
    <source>
        <dbReference type="Proteomes" id="UP000299102"/>
    </source>
</evidence>
<dbReference type="Proteomes" id="UP000299102">
    <property type="component" value="Unassembled WGS sequence"/>
</dbReference>
<comment type="caution">
    <text evidence="1">The sequence shown here is derived from an EMBL/GenBank/DDBJ whole genome shotgun (WGS) entry which is preliminary data.</text>
</comment>
<evidence type="ECO:0000313" key="1">
    <source>
        <dbReference type="EMBL" id="GBP56658.1"/>
    </source>
</evidence>
<organism evidence="1 2">
    <name type="scientific">Eumeta variegata</name>
    <name type="common">Bagworm moth</name>
    <name type="synonym">Eumeta japonica</name>
    <dbReference type="NCBI Taxonomy" id="151549"/>
    <lineage>
        <taxon>Eukaryota</taxon>
        <taxon>Metazoa</taxon>
        <taxon>Ecdysozoa</taxon>
        <taxon>Arthropoda</taxon>
        <taxon>Hexapoda</taxon>
        <taxon>Insecta</taxon>
        <taxon>Pterygota</taxon>
        <taxon>Neoptera</taxon>
        <taxon>Endopterygota</taxon>
        <taxon>Lepidoptera</taxon>
        <taxon>Glossata</taxon>
        <taxon>Ditrysia</taxon>
        <taxon>Tineoidea</taxon>
        <taxon>Psychidae</taxon>
        <taxon>Oiketicinae</taxon>
        <taxon>Eumeta</taxon>
    </lineage>
</organism>
<dbReference type="EMBL" id="BGZK01000698">
    <property type="protein sequence ID" value="GBP56658.1"/>
    <property type="molecule type" value="Genomic_DNA"/>
</dbReference>
<dbReference type="AlphaFoldDB" id="A0A4C1WYV9"/>